<dbReference type="InterPro" id="IPR006171">
    <property type="entry name" value="TOPRIM_dom"/>
</dbReference>
<evidence type="ECO:0000259" key="2">
    <source>
        <dbReference type="Pfam" id="PF13362"/>
    </source>
</evidence>
<proteinExistence type="predicted"/>
<evidence type="ECO:0000259" key="1">
    <source>
        <dbReference type="Pfam" id="PF08707"/>
    </source>
</evidence>
<dbReference type="Proteomes" id="UP000814172">
    <property type="component" value="Unassembled WGS sequence"/>
</dbReference>
<evidence type="ECO:0000313" key="4">
    <source>
        <dbReference type="Proteomes" id="UP000814172"/>
    </source>
</evidence>
<dbReference type="EMBL" id="WKEW01000016">
    <property type="protein sequence ID" value="MCF5056769.1"/>
    <property type="molecule type" value="Genomic_DNA"/>
</dbReference>
<dbReference type="InterPro" id="IPR014819">
    <property type="entry name" value="PriCT_2"/>
</dbReference>
<feature type="domain" description="Toprim" evidence="2">
    <location>
        <begin position="261"/>
        <end position="331"/>
    </location>
</feature>
<organism evidence="3 4">
    <name type="scientific">Pseudomonas proteolytica</name>
    <dbReference type="NCBI Taxonomy" id="219574"/>
    <lineage>
        <taxon>Bacteria</taxon>
        <taxon>Pseudomonadati</taxon>
        <taxon>Pseudomonadota</taxon>
        <taxon>Gammaproteobacteria</taxon>
        <taxon>Pseudomonadales</taxon>
        <taxon>Pseudomonadaceae</taxon>
        <taxon>Pseudomonas</taxon>
    </lineage>
</organism>
<sequence>MSDDKIPLQLSDLPHLLQYISPDSRDTWVEVGMGLKAEFGQDGYGPWNVWSQSSKSYDGKAALTVWKSFKRVGTSMGTVLKQALDAGWRPEKTEMTAEEKKRFAVEAEARRKLRQAEVEADEALLEEMRALVAESCQRIWDEHCQADGKSAYLDRKQVGAFGIGFFNTTVVLSIDDHNKRCQVWSGSSTMQFFNSLPKPRPASLSFLMFKPGGVAIPLRDFAGKLWSLQSINGQGTKLFPKYGRKSGCFHVLGVVDSPAVVAVAEGYATAASIHMSSGWPVAMAVDSGNLVNVARSVRAIYPDANIVIAGDDDPNAPGNPGRTKAEAAALEVGGFAAFPDFGEAA</sequence>
<evidence type="ECO:0000313" key="3">
    <source>
        <dbReference type="EMBL" id="MCF5056769.1"/>
    </source>
</evidence>
<dbReference type="AlphaFoldDB" id="A0AAW4ZW69"/>
<comment type="caution">
    <text evidence="3">The sequence shown here is derived from an EMBL/GenBank/DDBJ whole genome shotgun (WGS) entry which is preliminary data.</text>
</comment>
<keyword evidence="4" id="KW-1185">Reference proteome</keyword>
<feature type="domain" description="Primase C-terminal 2" evidence="1">
    <location>
        <begin position="15"/>
        <end position="83"/>
    </location>
</feature>
<dbReference type="Pfam" id="PF08707">
    <property type="entry name" value="PriCT_2"/>
    <property type="match status" value="1"/>
</dbReference>
<dbReference type="Pfam" id="PF13362">
    <property type="entry name" value="Toprim_3"/>
    <property type="match status" value="1"/>
</dbReference>
<dbReference type="GO" id="GO:0016817">
    <property type="term" value="F:hydrolase activity, acting on acid anhydrides"/>
    <property type="evidence" value="ECO:0007669"/>
    <property type="project" value="InterPro"/>
</dbReference>
<dbReference type="RefSeq" id="WP_236299217.1">
    <property type="nucleotide sequence ID" value="NZ_WKEB01000188.1"/>
</dbReference>
<reference evidence="3 4" key="1">
    <citation type="submission" date="2019-11" db="EMBL/GenBank/DDBJ databases">
        <title>Epiphytic Pseudomonas syringae from cherry orchards.</title>
        <authorList>
            <person name="Hulin M.T."/>
        </authorList>
    </citation>
    <scope>NUCLEOTIDE SEQUENCE [LARGE SCALE GENOMIC DNA]</scope>
    <source>
        <strain evidence="3 4">PA-6-9F</strain>
    </source>
</reference>
<gene>
    <name evidence="3" type="ORF">GIW75_07330</name>
</gene>
<name>A0AAW4ZW69_9PSED</name>
<accession>A0AAW4ZW69</accession>
<protein>
    <submittedName>
        <fullName evidence="3">Toprim domain-containing protein</fullName>
    </submittedName>
</protein>